<dbReference type="Proteomes" id="UP001056819">
    <property type="component" value="Chromosome"/>
</dbReference>
<evidence type="ECO:0000313" key="1">
    <source>
        <dbReference type="EMBL" id="URD66725.1"/>
    </source>
</evidence>
<reference evidence="1" key="1">
    <citation type="submission" date="2022-05" db="EMBL/GenBank/DDBJ databases">
        <title>Alysiella filiformis genome sequencing.</title>
        <authorList>
            <person name="Viehboeck T."/>
        </authorList>
    </citation>
    <scope>NUCLEOTIDE SEQUENCE</scope>
    <source>
        <strain evidence="1">DSM 2580</strain>
    </source>
</reference>
<accession>A0AAE9HVX5</accession>
<evidence type="ECO:0000313" key="2">
    <source>
        <dbReference type="Proteomes" id="UP001056819"/>
    </source>
</evidence>
<dbReference type="EMBL" id="CP097501">
    <property type="protein sequence ID" value="URD66725.1"/>
    <property type="molecule type" value="Genomic_DNA"/>
</dbReference>
<dbReference type="InterPro" id="IPR026365">
    <property type="entry name" value="BcepMu_gp16"/>
</dbReference>
<keyword evidence="1" id="KW-0238">DNA-binding</keyword>
<gene>
    <name evidence="1" type="ORF">LNQ82_05655</name>
</gene>
<protein>
    <submittedName>
        <fullName evidence="1">DNA-binding protein</fullName>
    </submittedName>
</protein>
<name>A0AAE9HVX5_9NEIS</name>
<dbReference type="Gene3D" id="1.10.260.40">
    <property type="entry name" value="lambda repressor-like DNA-binding domains"/>
    <property type="match status" value="1"/>
</dbReference>
<dbReference type="AlphaFoldDB" id="A0AAE9HVX5"/>
<organism evidence="1 2">
    <name type="scientific">Conchiformibius steedae DSM 2580</name>
    <dbReference type="NCBI Taxonomy" id="1121352"/>
    <lineage>
        <taxon>Bacteria</taxon>
        <taxon>Pseudomonadati</taxon>
        <taxon>Pseudomonadota</taxon>
        <taxon>Betaproteobacteria</taxon>
        <taxon>Neisseriales</taxon>
        <taxon>Neisseriaceae</taxon>
        <taxon>Conchiformibius</taxon>
    </lineage>
</organism>
<dbReference type="NCBIfam" id="TIGR04111">
    <property type="entry name" value="BcepMu_gp16"/>
    <property type="match status" value="1"/>
</dbReference>
<dbReference type="InterPro" id="IPR010982">
    <property type="entry name" value="Lambda_DNA-bd_dom_sf"/>
</dbReference>
<dbReference type="RefSeq" id="WP_027022451.1">
    <property type="nucleotide sequence ID" value="NZ_CP097501.1"/>
</dbReference>
<dbReference type="SUPFAM" id="SSF47413">
    <property type="entry name" value="lambda repressor-like DNA-binding domains"/>
    <property type="match status" value="1"/>
</dbReference>
<dbReference type="GO" id="GO:0003677">
    <property type="term" value="F:DNA binding"/>
    <property type="evidence" value="ECO:0007669"/>
    <property type="project" value="UniProtKB-KW"/>
</dbReference>
<sequence>MKSLEQVRKDLDRQGITMVDWAKKHGYSYQSVQRVLSGHAACKRGQTHDIAVLLGLKEGEVIMK</sequence>
<proteinExistence type="predicted"/>